<reference evidence="2 3" key="1">
    <citation type="submission" date="2021-01" db="EMBL/GenBank/DDBJ databases">
        <title>Whole genome shotgun sequence of Actinoplanes humidus NBRC 14915.</title>
        <authorList>
            <person name="Komaki H."/>
            <person name="Tamura T."/>
        </authorList>
    </citation>
    <scope>NUCLEOTIDE SEQUENCE [LARGE SCALE GENOMIC DNA]</scope>
    <source>
        <strain evidence="2 3">NBRC 14915</strain>
    </source>
</reference>
<gene>
    <name evidence="2" type="ORF">Ahu01nite_005930</name>
</gene>
<dbReference type="EMBL" id="BOMN01000010">
    <property type="protein sequence ID" value="GIE17491.1"/>
    <property type="molecule type" value="Genomic_DNA"/>
</dbReference>
<comment type="caution">
    <text evidence="2">The sequence shown here is derived from an EMBL/GenBank/DDBJ whole genome shotgun (WGS) entry which is preliminary data.</text>
</comment>
<feature type="compositionally biased region" description="Basic and acidic residues" evidence="1">
    <location>
        <begin position="98"/>
        <end position="116"/>
    </location>
</feature>
<feature type="region of interest" description="Disordered" evidence="1">
    <location>
        <begin position="1"/>
        <end position="31"/>
    </location>
</feature>
<feature type="region of interest" description="Disordered" evidence="1">
    <location>
        <begin position="80"/>
        <end position="116"/>
    </location>
</feature>
<accession>A0ABQ3ZFY3</accession>
<dbReference type="Proteomes" id="UP000603200">
    <property type="component" value="Unassembled WGS sequence"/>
</dbReference>
<sequence>MKQTSGSSWNGPARPKRTRHEGPRGWPDADWPHWEDLATVAANVHDHATGEEDSIADALDRRLPRLIRLFPRHRDFRPSRGFRSGVHCGDRPLVAPRYRPEADAEKSRMTLGGHDQ</sequence>
<proteinExistence type="predicted"/>
<name>A0ABQ3ZFY3_9ACTN</name>
<evidence type="ECO:0000256" key="1">
    <source>
        <dbReference type="SAM" id="MobiDB-lite"/>
    </source>
</evidence>
<evidence type="ECO:0000313" key="2">
    <source>
        <dbReference type="EMBL" id="GIE17491.1"/>
    </source>
</evidence>
<protein>
    <submittedName>
        <fullName evidence="2">Uncharacterized protein</fullName>
    </submittedName>
</protein>
<evidence type="ECO:0000313" key="3">
    <source>
        <dbReference type="Proteomes" id="UP000603200"/>
    </source>
</evidence>
<organism evidence="2 3">
    <name type="scientific">Winogradskya humida</name>
    <dbReference type="NCBI Taxonomy" id="113566"/>
    <lineage>
        <taxon>Bacteria</taxon>
        <taxon>Bacillati</taxon>
        <taxon>Actinomycetota</taxon>
        <taxon>Actinomycetes</taxon>
        <taxon>Micromonosporales</taxon>
        <taxon>Micromonosporaceae</taxon>
        <taxon>Winogradskya</taxon>
    </lineage>
</organism>
<keyword evidence="3" id="KW-1185">Reference proteome</keyword>
<feature type="compositionally biased region" description="Polar residues" evidence="1">
    <location>
        <begin position="1"/>
        <end position="10"/>
    </location>
</feature>